<dbReference type="PANTHER" id="PTHR38115:SF1">
    <property type="entry name" value="LIPOCALIN-LIKE DOMAIN-CONTAINING PROTEIN"/>
    <property type="match status" value="1"/>
</dbReference>
<gene>
    <name evidence="1" type="ORF">PsYK624_036960</name>
</gene>
<reference evidence="1 2" key="1">
    <citation type="submission" date="2021-08" db="EMBL/GenBank/DDBJ databases">
        <title>Draft Genome Sequence of Phanerochaete sordida strain YK-624.</title>
        <authorList>
            <person name="Mori T."/>
            <person name="Dohra H."/>
            <person name="Suzuki T."/>
            <person name="Kawagishi H."/>
            <person name="Hirai H."/>
        </authorList>
    </citation>
    <scope>NUCLEOTIDE SEQUENCE [LARGE SCALE GENOMIC DNA]</scope>
    <source>
        <strain evidence="1 2">YK-624</strain>
    </source>
</reference>
<accession>A0A9P3LB45</accession>
<evidence type="ECO:0008006" key="3">
    <source>
        <dbReference type="Google" id="ProtNLM"/>
    </source>
</evidence>
<organism evidence="1 2">
    <name type="scientific">Phanerochaete sordida</name>
    <dbReference type="NCBI Taxonomy" id="48140"/>
    <lineage>
        <taxon>Eukaryota</taxon>
        <taxon>Fungi</taxon>
        <taxon>Dikarya</taxon>
        <taxon>Basidiomycota</taxon>
        <taxon>Agaricomycotina</taxon>
        <taxon>Agaricomycetes</taxon>
        <taxon>Polyporales</taxon>
        <taxon>Phanerochaetaceae</taxon>
        <taxon>Phanerochaete</taxon>
    </lineage>
</organism>
<dbReference type="InterPro" id="IPR053037">
    <property type="entry name" value="Pericyclase_pydY-like"/>
</dbReference>
<dbReference type="OrthoDB" id="425354at2759"/>
<sequence>MAVPAEMTTLNISGKYYQNKAQSDDTDEILRLQGVSWMTRTIIRNATLYLTINHRTEDGVELITVDQVLSGGVGSSTETRTLDWSEREVDDKVYGPIVTKTRRAKLDELDRDYLKEDWPEDVKEHGVIHTSGHSDTPKSGRTWIAEMTWGIQDIEGERKYTRHVYFIGPEGQEIKARLVYEYQGPI</sequence>
<dbReference type="Proteomes" id="UP000703269">
    <property type="component" value="Unassembled WGS sequence"/>
</dbReference>
<name>A0A9P3LB45_9APHY</name>
<evidence type="ECO:0000313" key="1">
    <source>
        <dbReference type="EMBL" id="GJE87613.1"/>
    </source>
</evidence>
<evidence type="ECO:0000313" key="2">
    <source>
        <dbReference type="Proteomes" id="UP000703269"/>
    </source>
</evidence>
<keyword evidence="2" id="KW-1185">Reference proteome</keyword>
<protein>
    <recommendedName>
        <fullName evidence="3">LCCL domain-containing protein</fullName>
    </recommendedName>
</protein>
<dbReference type="AlphaFoldDB" id="A0A9P3LB45"/>
<dbReference type="EMBL" id="BPQB01000007">
    <property type="protein sequence ID" value="GJE87613.1"/>
    <property type="molecule type" value="Genomic_DNA"/>
</dbReference>
<proteinExistence type="predicted"/>
<dbReference type="PANTHER" id="PTHR38115">
    <property type="entry name" value="LIPOCALIN-LIKE DOMAIN-CONTAINING PROTEIN"/>
    <property type="match status" value="1"/>
</dbReference>
<comment type="caution">
    <text evidence="1">The sequence shown here is derived from an EMBL/GenBank/DDBJ whole genome shotgun (WGS) entry which is preliminary data.</text>
</comment>